<evidence type="ECO:0000313" key="2">
    <source>
        <dbReference type="Proteomes" id="UP000035444"/>
    </source>
</evidence>
<comment type="caution">
    <text evidence="1">The sequence shown here is derived from an EMBL/GenBank/DDBJ whole genome shotgun (WGS) entry which is preliminary data.</text>
</comment>
<evidence type="ECO:0008006" key="3">
    <source>
        <dbReference type="Google" id="ProtNLM"/>
    </source>
</evidence>
<dbReference type="AlphaFoldDB" id="A0A0H2M9W6"/>
<dbReference type="RefSeq" id="WP_047766081.1">
    <property type="nucleotide sequence ID" value="NZ_LAQL01000025.1"/>
</dbReference>
<evidence type="ECO:0000313" key="1">
    <source>
        <dbReference type="EMBL" id="KLN58931.1"/>
    </source>
</evidence>
<proteinExistence type="predicted"/>
<dbReference type="EMBL" id="LAQL01000025">
    <property type="protein sequence ID" value="KLN58931.1"/>
    <property type="molecule type" value="Genomic_DNA"/>
</dbReference>
<keyword evidence="2" id="KW-1185">Reference proteome</keyword>
<dbReference type="Proteomes" id="UP000035444">
    <property type="component" value="Unassembled WGS sequence"/>
</dbReference>
<dbReference type="OrthoDB" id="8480081at2"/>
<name>A0A0H2M9W6_9PROT</name>
<protein>
    <recommendedName>
        <fullName evidence="3">YozE SAM-like domain-containing protein</fullName>
    </recommendedName>
</protein>
<sequence length="79" mass="9202">MGTGDFKTFLEQKPVLPKDAAGWIDLFLADLNVPEISSFTELKTYLDKHVEGSDKKERLKSVPHYWEEYEKTLKKEDVQ</sequence>
<organism evidence="1 2">
    <name type="scientific">Kiloniella spongiae</name>
    <dbReference type="NCBI Taxonomy" id="1489064"/>
    <lineage>
        <taxon>Bacteria</taxon>
        <taxon>Pseudomonadati</taxon>
        <taxon>Pseudomonadota</taxon>
        <taxon>Alphaproteobacteria</taxon>
        <taxon>Rhodospirillales</taxon>
        <taxon>Kiloniellaceae</taxon>
        <taxon>Kiloniella</taxon>
    </lineage>
</organism>
<reference evidence="1 2" key="1">
    <citation type="submission" date="2015-03" db="EMBL/GenBank/DDBJ databases">
        <title>Genome Sequence of Kiloniella spongiae MEBiC09566, isolated from a marine sponge.</title>
        <authorList>
            <person name="Shao Z."/>
            <person name="Wang L."/>
            <person name="Li X."/>
        </authorList>
    </citation>
    <scope>NUCLEOTIDE SEQUENCE [LARGE SCALE GENOMIC DNA]</scope>
    <source>
        <strain evidence="1 2">MEBiC09566</strain>
    </source>
</reference>
<gene>
    <name evidence="1" type="ORF">WH96_20285</name>
</gene>
<accession>A0A0H2M9W6</accession>